<evidence type="ECO:0000313" key="4">
    <source>
        <dbReference type="Proteomes" id="UP001586593"/>
    </source>
</evidence>
<keyword evidence="4" id="KW-1185">Reference proteome</keyword>
<comment type="caution">
    <text evidence="3">The sequence shown here is derived from an EMBL/GenBank/DDBJ whole genome shotgun (WGS) entry which is preliminary data.</text>
</comment>
<reference evidence="3 4" key="1">
    <citation type="journal article" date="2024" name="Commun. Biol.">
        <title>Comparative genomic analysis of thermophilic fungi reveals convergent evolutionary adaptations and gene losses.</title>
        <authorList>
            <person name="Steindorff A.S."/>
            <person name="Aguilar-Pontes M.V."/>
            <person name="Robinson A.J."/>
            <person name="Andreopoulos B."/>
            <person name="LaButti K."/>
            <person name="Kuo A."/>
            <person name="Mondo S."/>
            <person name="Riley R."/>
            <person name="Otillar R."/>
            <person name="Haridas S."/>
            <person name="Lipzen A."/>
            <person name="Grimwood J."/>
            <person name="Schmutz J."/>
            <person name="Clum A."/>
            <person name="Reid I.D."/>
            <person name="Moisan M.C."/>
            <person name="Butler G."/>
            <person name="Nguyen T.T.M."/>
            <person name="Dewar K."/>
            <person name="Conant G."/>
            <person name="Drula E."/>
            <person name="Henrissat B."/>
            <person name="Hansel C."/>
            <person name="Singer S."/>
            <person name="Hutchinson M.I."/>
            <person name="de Vries R.P."/>
            <person name="Natvig D.O."/>
            <person name="Powell A.J."/>
            <person name="Tsang A."/>
            <person name="Grigoriev I.V."/>
        </authorList>
    </citation>
    <scope>NUCLEOTIDE SEQUENCE [LARGE SCALE GENOMIC DNA]</scope>
    <source>
        <strain evidence="3 4">ATCC 24622</strain>
    </source>
</reference>
<evidence type="ECO:0000313" key="3">
    <source>
        <dbReference type="EMBL" id="KAL1877340.1"/>
    </source>
</evidence>
<name>A0ABR3XNJ8_9PEZI</name>
<dbReference type="EMBL" id="JAZHXJ010000066">
    <property type="protein sequence ID" value="KAL1877340.1"/>
    <property type="molecule type" value="Genomic_DNA"/>
</dbReference>
<dbReference type="PANTHER" id="PTHR35910">
    <property type="entry name" value="2EXR DOMAIN-CONTAINING PROTEIN"/>
    <property type="match status" value="1"/>
</dbReference>
<feature type="domain" description="2EXR" evidence="2">
    <location>
        <begin position="5"/>
        <end position="94"/>
    </location>
</feature>
<feature type="region of interest" description="Disordered" evidence="1">
    <location>
        <begin position="343"/>
        <end position="392"/>
    </location>
</feature>
<dbReference type="PANTHER" id="PTHR35910:SF6">
    <property type="entry name" value="2EXR DOMAIN-CONTAINING PROTEIN"/>
    <property type="match status" value="1"/>
</dbReference>
<accession>A0ABR3XNJ8</accession>
<proteinExistence type="predicted"/>
<sequence>MPENFSYFTRLPAEIRFMIWEHSLPDPRVYEILDSPNSTLKSSPQQGLMYASGHAEPPPALSAVCSESRYFVLRHYKPLTLGAVTKYVDLSRDLLLLEPYLLVKRLHRTMHFMSRIPLIRDNISELALGTSFGSYIGISHPVLSWKAVGNSANVGKLLSDLAKFPRLKSLIFILHQEFQVQIDLSTPGTLTNSMLSAPTEPGRSFVLVPTNAPVTISNNTSTSTHSLSLLPPPPPLQLMLSSTPPPPPATLLPRPQLIYQPRQFLPDVKANINNSPPRQPHVNELLYYPLEVDEDDDDGWGDAPGLGGGEWFEPWPTNDDWRRFRRRFIRAVKTSLEMDMVATPPLPPSLSSSPPSIWDTKTKGRKRKRCATSGGPSGRGTGAEGGEGGWGGFYKTEDDVGERRRVPLPALKGASLLWRYVSR</sequence>
<organism evidence="3 4">
    <name type="scientific">Phialemonium thermophilum</name>
    <dbReference type="NCBI Taxonomy" id="223376"/>
    <lineage>
        <taxon>Eukaryota</taxon>
        <taxon>Fungi</taxon>
        <taxon>Dikarya</taxon>
        <taxon>Ascomycota</taxon>
        <taxon>Pezizomycotina</taxon>
        <taxon>Sordariomycetes</taxon>
        <taxon>Sordariomycetidae</taxon>
        <taxon>Cephalothecales</taxon>
        <taxon>Cephalothecaceae</taxon>
        <taxon>Phialemonium</taxon>
    </lineage>
</organism>
<dbReference type="InterPro" id="IPR045518">
    <property type="entry name" value="2EXR"/>
</dbReference>
<protein>
    <recommendedName>
        <fullName evidence="2">2EXR domain-containing protein</fullName>
    </recommendedName>
</protein>
<evidence type="ECO:0000256" key="1">
    <source>
        <dbReference type="SAM" id="MobiDB-lite"/>
    </source>
</evidence>
<gene>
    <name evidence="3" type="ORF">VTK73DRAFT_8713</name>
</gene>
<feature type="compositionally biased region" description="Gly residues" evidence="1">
    <location>
        <begin position="375"/>
        <end position="392"/>
    </location>
</feature>
<evidence type="ECO:0000259" key="2">
    <source>
        <dbReference type="Pfam" id="PF20150"/>
    </source>
</evidence>
<dbReference type="Pfam" id="PF20150">
    <property type="entry name" value="2EXR"/>
    <property type="match status" value="1"/>
</dbReference>
<dbReference type="Proteomes" id="UP001586593">
    <property type="component" value="Unassembled WGS sequence"/>
</dbReference>